<dbReference type="AlphaFoldDB" id="A0A1Z4N3G7"/>
<evidence type="ECO:0000313" key="2">
    <source>
        <dbReference type="Proteomes" id="UP000218785"/>
    </source>
</evidence>
<dbReference type="EMBL" id="AP018248">
    <property type="protein sequence ID" value="BAZ00192.1"/>
    <property type="molecule type" value="Genomic_DNA"/>
</dbReference>
<name>A0A1Z4N3G7_9CYAN</name>
<dbReference type="Proteomes" id="UP000218785">
    <property type="component" value="Chromosome"/>
</dbReference>
<dbReference type="KEGG" id="ttq:NIES37_41810"/>
<accession>A0A1Z4N3G7</accession>
<reference evidence="1 2" key="1">
    <citation type="submission" date="2017-06" db="EMBL/GenBank/DDBJ databases">
        <title>Genome sequencing of cyanobaciteial culture collection at National Institute for Environmental Studies (NIES).</title>
        <authorList>
            <person name="Hirose Y."/>
            <person name="Shimura Y."/>
            <person name="Fujisawa T."/>
            <person name="Nakamura Y."/>
            <person name="Kawachi M."/>
        </authorList>
    </citation>
    <scope>NUCLEOTIDE SEQUENCE [LARGE SCALE GENOMIC DNA]</scope>
    <source>
        <strain evidence="1 2">NIES-37</strain>
    </source>
</reference>
<evidence type="ECO:0000313" key="1">
    <source>
        <dbReference type="EMBL" id="BAZ00192.1"/>
    </source>
</evidence>
<proteinExistence type="predicted"/>
<protein>
    <submittedName>
        <fullName evidence="1">Uncharacterized protein</fullName>
    </submittedName>
</protein>
<sequence length="36" mass="4214">MIPFKKDDSRQTDDSDEKRRFLNLMECVVVDNAIAL</sequence>
<organism evidence="1 2">
    <name type="scientific">Tolypothrix tenuis PCC 7101</name>
    <dbReference type="NCBI Taxonomy" id="231146"/>
    <lineage>
        <taxon>Bacteria</taxon>
        <taxon>Bacillati</taxon>
        <taxon>Cyanobacteriota</taxon>
        <taxon>Cyanophyceae</taxon>
        <taxon>Nostocales</taxon>
        <taxon>Tolypothrichaceae</taxon>
        <taxon>Tolypothrix</taxon>
    </lineage>
</organism>
<keyword evidence="2" id="KW-1185">Reference proteome</keyword>
<gene>
    <name evidence="1" type="ORF">NIES37_41810</name>
</gene>